<dbReference type="Pfam" id="PF23197">
    <property type="entry name" value="IG_AIR9"/>
    <property type="match status" value="1"/>
</dbReference>
<dbReference type="EMBL" id="JANEWF010000079">
    <property type="protein sequence ID" value="MDA8486873.1"/>
    <property type="molecule type" value="Genomic_DNA"/>
</dbReference>
<name>A0ABT4YDA2_METRE</name>
<evidence type="ECO:0000259" key="1">
    <source>
        <dbReference type="Pfam" id="PF21764"/>
    </source>
</evidence>
<dbReference type="SUPFAM" id="SSF49373">
    <property type="entry name" value="Invasin/intimin cell-adhesion fragments"/>
    <property type="match status" value="1"/>
</dbReference>
<feature type="domain" description="AIR9-like A9" evidence="2">
    <location>
        <begin position="10"/>
        <end position="92"/>
    </location>
</feature>
<sequence>LPTVTGVSIPDPSPGVPVTVAYTYNGNATIPDRSKFQWYTATAADGSGKVLIAGATDKTYTSSASDAGKYLVAEVTPASYDTVVGTPVTAVSSSSVAPVEQPFPTGTTLEANGRDFGIDSGFPATGFSSAKFQVQISGNPSNNSGYTWSSDQSWVSVDSSGNVKFTGVPTSSTKSFKIKAKRTSDGSVSAKSFTLRDWYRLSSNAASKADATATCSQTGSVLATVNQLNGASHGTSKYGNGVRGTIGSLWSEWGSLMTYPSSGAISNMMYWTSEMYNSSSTYTVFLDSGSYNITNINIAPVCRQSL</sequence>
<dbReference type="RefSeq" id="WP_271472635.1">
    <property type="nucleotide sequence ID" value="NZ_JANEWF010000079.1"/>
</dbReference>
<protein>
    <recommendedName>
        <fullName evidence="5">Invasin</fullName>
    </recommendedName>
</protein>
<reference evidence="3 4" key="1">
    <citation type="submission" date="2022-07" db="EMBL/GenBank/DDBJ databases">
        <title>Genome Analysis of Selected Gammaproteobacteria from Nigerian Food snails.</title>
        <authorList>
            <person name="Okafor A.C."/>
        </authorList>
    </citation>
    <scope>NUCLEOTIDE SEQUENCE [LARGE SCALE GENOMIC DNA]</scope>
    <source>
        <strain evidence="3 4">Awg 2</strain>
    </source>
</reference>
<comment type="caution">
    <text evidence="3">The sequence shown here is derived from an EMBL/GenBank/DDBJ whole genome shotgun (WGS) entry which is preliminary data.</text>
</comment>
<dbReference type="Gene3D" id="2.60.40.1080">
    <property type="match status" value="1"/>
</dbReference>
<evidence type="ECO:0000313" key="3">
    <source>
        <dbReference type="EMBL" id="MDA8486873.1"/>
    </source>
</evidence>
<organism evidence="3 4">
    <name type="scientific">Metapseudomonas resinovorans</name>
    <name type="common">Pseudomonas resinovorans</name>
    <dbReference type="NCBI Taxonomy" id="53412"/>
    <lineage>
        <taxon>Bacteria</taxon>
        <taxon>Pseudomonadati</taxon>
        <taxon>Pseudomonadota</taxon>
        <taxon>Gammaproteobacteria</taxon>
        <taxon>Pseudomonadales</taxon>
        <taxon>Pseudomonadaceae</taxon>
        <taxon>Metapseudomonas</taxon>
    </lineage>
</organism>
<dbReference type="InterPro" id="IPR048658">
    <property type="entry name" value="Invasin_D4"/>
</dbReference>
<dbReference type="Pfam" id="PF21764">
    <property type="entry name" value="Invasin_D4"/>
    <property type="match status" value="1"/>
</dbReference>
<gene>
    <name evidence="3" type="ORF">NNO07_27770</name>
</gene>
<dbReference type="InterPro" id="IPR016186">
    <property type="entry name" value="C-type_lectin-like/link_sf"/>
</dbReference>
<dbReference type="Gene3D" id="3.10.100.10">
    <property type="entry name" value="Mannose-Binding Protein A, subunit A"/>
    <property type="match status" value="1"/>
</dbReference>
<evidence type="ECO:0000259" key="2">
    <source>
        <dbReference type="Pfam" id="PF23197"/>
    </source>
</evidence>
<dbReference type="InterPro" id="IPR051715">
    <property type="entry name" value="Intimin-Invasin_domain"/>
</dbReference>
<dbReference type="PANTHER" id="PTHR39576">
    <property type="entry name" value="ATTACHING AND EFFACING PROTEIN HOMOLOG-RELATED-RELATED"/>
    <property type="match status" value="1"/>
</dbReference>
<accession>A0ABT4YDA2</accession>
<keyword evidence="4" id="KW-1185">Reference proteome</keyword>
<feature type="domain" description="Invasin" evidence="1">
    <location>
        <begin position="109"/>
        <end position="180"/>
    </location>
</feature>
<feature type="non-terminal residue" evidence="3">
    <location>
        <position position="1"/>
    </location>
</feature>
<dbReference type="InterPro" id="IPR008964">
    <property type="entry name" value="Invasin/intimin_cell_adhesion"/>
</dbReference>
<dbReference type="Proteomes" id="UP001211689">
    <property type="component" value="Unassembled WGS sequence"/>
</dbReference>
<proteinExistence type="predicted"/>
<dbReference type="InterPro" id="IPR056284">
    <property type="entry name" value="AIR9-like_A9"/>
</dbReference>
<dbReference type="Gene3D" id="2.60.40.2700">
    <property type="match status" value="1"/>
</dbReference>
<evidence type="ECO:0008006" key="5">
    <source>
        <dbReference type="Google" id="ProtNLM"/>
    </source>
</evidence>
<evidence type="ECO:0000313" key="4">
    <source>
        <dbReference type="Proteomes" id="UP001211689"/>
    </source>
</evidence>
<dbReference type="PANTHER" id="PTHR39576:SF2">
    <property type="entry name" value="ATTACHING AND EFFACING PROTEIN HOMOLOG-RELATED"/>
    <property type="match status" value="1"/>
</dbReference>